<sequence>MTEESEVEDAKDSSSFLLPAYGVSPHRFFLYNAGYYQEIVINETAVSRRYIGQSEN</sequence>
<proteinExistence type="predicted"/>
<evidence type="ECO:0000313" key="2">
    <source>
        <dbReference type="Proteomes" id="UP000654345"/>
    </source>
</evidence>
<dbReference type="Proteomes" id="UP000654345">
    <property type="component" value="Unassembled WGS sequence"/>
</dbReference>
<dbReference type="RefSeq" id="WP_201376654.1">
    <property type="nucleotide sequence ID" value="NZ_BNJG01000005.1"/>
</dbReference>
<dbReference type="EMBL" id="BNJG01000005">
    <property type="protein sequence ID" value="GHO60574.1"/>
    <property type="molecule type" value="Genomic_DNA"/>
</dbReference>
<reference evidence="1 2" key="1">
    <citation type="journal article" date="2021" name="Int. J. Syst. Evol. Microbiol.">
        <title>Reticulibacter mediterranei gen. nov., sp. nov., within the new family Reticulibacteraceae fam. nov., and Ktedonospora formicarum gen. nov., sp. nov., Ktedonobacter robiniae sp. nov., Dictyobacter formicarum sp. nov. and Dictyobacter arantiisoli sp. nov., belonging to the class Ktedonobacteria.</title>
        <authorList>
            <person name="Yabe S."/>
            <person name="Zheng Y."/>
            <person name="Wang C.M."/>
            <person name="Sakai Y."/>
            <person name="Abe K."/>
            <person name="Yokota A."/>
            <person name="Donadio S."/>
            <person name="Cavaletti L."/>
            <person name="Monciardini P."/>
        </authorList>
    </citation>
    <scope>NUCLEOTIDE SEQUENCE [LARGE SCALE GENOMIC DNA]</scope>
    <source>
        <strain evidence="1 2">SOSP1-30</strain>
    </source>
</reference>
<protein>
    <submittedName>
        <fullName evidence="1">Uncharacterized protein</fullName>
    </submittedName>
</protein>
<keyword evidence="2" id="KW-1185">Reference proteome</keyword>
<name>A0ABQ3V6H9_9CHLR</name>
<evidence type="ECO:0000313" key="1">
    <source>
        <dbReference type="EMBL" id="GHO60574.1"/>
    </source>
</evidence>
<comment type="caution">
    <text evidence="1">The sequence shown here is derived from an EMBL/GenBank/DDBJ whole genome shotgun (WGS) entry which is preliminary data.</text>
</comment>
<accession>A0ABQ3V6H9</accession>
<organism evidence="1 2">
    <name type="scientific">Ktedonobacter robiniae</name>
    <dbReference type="NCBI Taxonomy" id="2778365"/>
    <lineage>
        <taxon>Bacteria</taxon>
        <taxon>Bacillati</taxon>
        <taxon>Chloroflexota</taxon>
        <taxon>Ktedonobacteria</taxon>
        <taxon>Ktedonobacterales</taxon>
        <taxon>Ktedonobacteraceae</taxon>
        <taxon>Ktedonobacter</taxon>
    </lineage>
</organism>
<gene>
    <name evidence="1" type="ORF">KSB_90490</name>
</gene>